<dbReference type="AlphaFoldDB" id="A0A6J7DJ03"/>
<gene>
    <name evidence="2" type="ORF">UFOPK3423_00721</name>
</gene>
<accession>A0A6J7DJ03</accession>
<feature type="transmembrane region" description="Helical" evidence="1">
    <location>
        <begin position="179"/>
        <end position="199"/>
    </location>
</feature>
<evidence type="ECO:0000313" key="2">
    <source>
        <dbReference type="EMBL" id="CAB4870637.1"/>
    </source>
</evidence>
<protein>
    <submittedName>
        <fullName evidence="2">Unannotated protein</fullName>
    </submittedName>
</protein>
<keyword evidence="1" id="KW-1133">Transmembrane helix</keyword>
<feature type="transmembrane region" description="Helical" evidence="1">
    <location>
        <begin position="81"/>
        <end position="99"/>
    </location>
</feature>
<dbReference type="InterPro" id="IPR047769">
    <property type="entry name" value="MFS_ArsJ"/>
</dbReference>
<feature type="transmembrane region" description="Helical" evidence="1">
    <location>
        <begin position="54"/>
        <end position="74"/>
    </location>
</feature>
<dbReference type="InterPro" id="IPR011701">
    <property type="entry name" value="MFS"/>
</dbReference>
<dbReference type="Gene3D" id="1.20.1250.20">
    <property type="entry name" value="MFS general substrate transporter like domains"/>
    <property type="match status" value="1"/>
</dbReference>
<dbReference type="EMBL" id="CAFBLQ010000061">
    <property type="protein sequence ID" value="CAB4870637.1"/>
    <property type="molecule type" value="Genomic_DNA"/>
</dbReference>
<dbReference type="NCBIfam" id="NF033734">
    <property type="entry name" value="MFS_ArsJ"/>
    <property type="match status" value="1"/>
</dbReference>
<organism evidence="2">
    <name type="scientific">freshwater metagenome</name>
    <dbReference type="NCBI Taxonomy" id="449393"/>
    <lineage>
        <taxon>unclassified sequences</taxon>
        <taxon>metagenomes</taxon>
        <taxon>ecological metagenomes</taxon>
    </lineage>
</organism>
<evidence type="ECO:0000256" key="1">
    <source>
        <dbReference type="SAM" id="Phobius"/>
    </source>
</evidence>
<sequence>MGTAAATRRPGDLRNYALVTAAYWADTIADGAIRLLVLFYFYEQGYTPLQLATVFVFYEVFGILTNLVGGFLAARFGLKTTLVMGLLTQTVALLMLGLAPDDWLVVGYVMAAQALSGIAKDLTKMSSKSAVKLVAGDQPGSLYRWVAILTGSKNALKGVGFFLGGLLLTVTSFQTAMLLLAALVFGTLLATVPFMSGSLGRADAKARFRQMFSNDRAVNLLAAARILLFASRDVWFVVGLPVFLRTVLGWSFWGVGTFMAFWVIGYGIVQASAPRLMSGRRAGHGAPDGRVAARLAFVLALFPAAIAIALGAGLDPTVVLIGGLILFGVVFALNSAVHSYLILAYADGDKVAMNVGFYYMANAGGRLLGTILSGLLYQWRGLEACLWVSAVFVLLAGAVSLLLPREPSA</sequence>
<feature type="transmembrane region" description="Helical" evidence="1">
    <location>
        <begin position="220"/>
        <end position="244"/>
    </location>
</feature>
<dbReference type="PANTHER" id="PTHR23547:SF1">
    <property type="entry name" value="MAJOR FACILITATOR SUPERFAMILY MFS_1"/>
    <property type="match status" value="1"/>
</dbReference>
<dbReference type="PANTHER" id="PTHR23547">
    <property type="entry name" value="MAJOR FACILITATOR SUPERFAMILY DOMAIN, GENERAL SUBSTRATE TRANSPORTER"/>
    <property type="match status" value="1"/>
</dbReference>
<proteinExistence type="predicted"/>
<feature type="transmembrane region" description="Helical" evidence="1">
    <location>
        <begin position="250"/>
        <end position="271"/>
    </location>
</feature>
<keyword evidence="1" id="KW-0812">Transmembrane</keyword>
<feature type="transmembrane region" description="Helical" evidence="1">
    <location>
        <begin position="318"/>
        <end position="345"/>
    </location>
</feature>
<feature type="transmembrane region" description="Helical" evidence="1">
    <location>
        <begin position="21"/>
        <end position="42"/>
    </location>
</feature>
<dbReference type="GO" id="GO:0022857">
    <property type="term" value="F:transmembrane transporter activity"/>
    <property type="evidence" value="ECO:0007669"/>
    <property type="project" value="InterPro"/>
</dbReference>
<reference evidence="2" key="1">
    <citation type="submission" date="2020-05" db="EMBL/GenBank/DDBJ databases">
        <authorList>
            <person name="Chiriac C."/>
            <person name="Salcher M."/>
            <person name="Ghai R."/>
            <person name="Kavagutti S V."/>
        </authorList>
    </citation>
    <scope>NUCLEOTIDE SEQUENCE</scope>
</reference>
<feature type="transmembrane region" description="Helical" evidence="1">
    <location>
        <begin position="384"/>
        <end position="403"/>
    </location>
</feature>
<dbReference type="SUPFAM" id="SSF103473">
    <property type="entry name" value="MFS general substrate transporter"/>
    <property type="match status" value="1"/>
</dbReference>
<feature type="transmembrane region" description="Helical" evidence="1">
    <location>
        <begin position="291"/>
        <end position="312"/>
    </location>
</feature>
<feature type="transmembrane region" description="Helical" evidence="1">
    <location>
        <begin position="357"/>
        <end position="378"/>
    </location>
</feature>
<name>A0A6J7DJ03_9ZZZZ</name>
<dbReference type="Pfam" id="PF07690">
    <property type="entry name" value="MFS_1"/>
    <property type="match status" value="1"/>
</dbReference>
<keyword evidence="1" id="KW-0472">Membrane</keyword>
<dbReference type="InterPro" id="IPR036259">
    <property type="entry name" value="MFS_trans_sf"/>
</dbReference>